<proteinExistence type="inferred from homology"/>
<dbReference type="Pfam" id="PF03874">
    <property type="entry name" value="RNA_pol_Rpb4"/>
    <property type="match status" value="2"/>
</dbReference>
<dbReference type="Proteomes" id="UP000284657">
    <property type="component" value="Unassembled WGS sequence"/>
</dbReference>
<evidence type="ECO:0000313" key="8">
    <source>
        <dbReference type="Proteomes" id="UP000284657"/>
    </source>
</evidence>
<dbReference type="InterPro" id="IPR038324">
    <property type="entry name" value="Rpb4/RPC9_sf"/>
</dbReference>
<dbReference type="AlphaFoldDB" id="A0A3F2S3S1"/>
<dbReference type="InterPro" id="IPR006590">
    <property type="entry name" value="RNA_pol_Rpb4/RPC9_core"/>
</dbReference>
<dbReference type="EMBL" id="MBDO02000002">
    <property type="protein sequence ID" value="RLN69702.1"/>
    <property type="molecule type" value="Genomic_DNA"/>
</dbReference>
<dbReference type="PROSITE" id="PS51194">
    <property type="entry name" value="HELICASE_CTER"/>
    <property type="match status" value="1"/>
</dbReference>
<comment type="subcellular location">
    <subcellularLocation>
        <location evidence="1">Nucleus</location>
    </subcellularLocation>
</comment>
<comment type="similarity">
    <text evidence="3">Belongs to the eukaryotic RPB4 RNA polymerase subunit family.</text>
</comment>
<evidence type="ECO:0000256" key="2">
    <source>
        <dbReference type="ARBA" id="ARBA00023242"/>
    </source>
</evidence>
<protein>
    <recommendedName>
        <fullName evidence="4">Helicase C-terminal domain-containing protein</fullName>
    </recommendedName>
</protein>
<evidence type="ECO:0000313" key="5">
    <source>
        <dbReference type="EMBL" id="RLN62195.1"/>
    </source>
</evidence>
<dbReference type="Gene3D" id="3.40.50.300">
    <property type="entry name" value="P-loop containing nucleotide triphosphate hydrolases"/>
    <property type="match status" value="1"/>
</dbReference>
<dbReference type="SMART" id="SM00657">
    <property type="entry name" value="RPOL4c"/>
    <property type="match status" value="2"/>
</dbReference>
<dbReference type="GO" id="GO:0003676">
    <property type="term" value="F:nucleic acid binding"/>
    <property type="evidence" value="ECO:0007669"/>
    <property type="project" value="InterPro"/>
</dbReference>
<dbReference type="CDD" id="cd18787">
    <property type="entry name" value="SF2_C_DEAD"/>
    <property type="match status" value="1"/>
</dbReference>
<dbReference type="GO" id="GO:0006352">
    <property type="term" value="P:DNA-templated transcription initiation"/>
    <property type="evidence" value="ECO:0007669"/>
    <property type="project" value="InterPro"/>
</dbReference>
<evidence type="ECO:0000256" key="3">
    <source>
        <dbReference type="ARBA" id="ARBA00025724"/>
    </source>
</evidence>
<dbReference type="InterPro" id="IPR045222">
    <property type="entry name" value="Rpb4-like"/>
</dbReference>
<dbReference type="InterPro" id="IPR027417">
    <property type="entry name" value="P-loop_NTPase"/>
</dbReference>
<dbReference type="GO" id="GO:0030880">
    <property type="term" value="C:RNA polymerase complex"/>
    <property type="evidence" value="ECO:0007669"/>
    <property type="project" value="InterPro"/>
</dbReference>
<dbReference type="InterPro" id="IPR005574">
    <property type="entry name" value="Rpb4/RPC9"/>
</dbReference>
<dbReference type="EMBL" id="MBAD02000838">
    <property type="protein sequence ID" value="RLN62195.1"/>
    <property type="molecule type" value="Genomic_DNA"/>
</dbReference>
<dbReference type="Pfam" id="PF00271">
    <property type="entry name" value="Helicase_C"/>
    <property type="match status" value="1"/>
</dbReference>
<organism evidence="6 7">
    <name type="scientific">Phytophthora kernoviae</name>
    <dbReference type="NCBI Taxonomy" id="325452"/>
    <lineage>
        <taxon>Eukaryota</taxon>
        <taxon>Sar</taxon>
        <taxon>Stramenopiles</taxon>
        <taxon>Oomycota</taxon>
        <taxon>Peronosporomycetes</taxon>
        <taxon>Peronosporales</taxon>
        <taxon>Peronosporaceae</taxon>
        <taxon>Phytophthora</taxon>
    </lineage>
</organism>
<feature type="domain" description="Helicase C-terminal" evidence="4">
    <location>
        <begin position="116"/>
        <end position="296"/>
    </location>
</feature>
<dbReference type="Gene3D" id="1.20.1250.40">
    <property type="match status" value="2"/>
</dbReference>
<evidence type="ECO:0000313" key="7">
    <source>
        <dbReference type="Proteomes" id="UP000277300"/>
    </source>
</evidence>
<dbReference type="InterPro" id="IPR010997">
    <property type="entry name" value="HRDC-like_sf"/>
</dbReference>
<dbReference type="GO" id="GO:0005634">
    <property type="term" value="C:nucleus"/>
    <property type="evidence" value="ECO:0007669"/>
    <property type="project" value="UniProtKB-SubCell"/>
</dbReference>
<comment type="caution">
    <text evidence="6">The sequence shown here is derived from an EMBL/GenBank/DDBJ whole genome shotgun (WGS) entry which is preliminary data.</text>
</comment>
<dbReference type="OrthoDB" id="2186918at2759"/>
<evidence type="ECO:0000256" key="1">
    <source>
        <dbReference type="ARBA" id="ARBA00004123"/>
    </source>
</evidence>
<evidence type="ECO:0000313" key="6">
    <source>
        <dbReference type="EMBL" id="RLN69702.1"/>
    </source>
</evidence>
<dbReference type="SUPFAM" id="SSF52540">
    <property type="entry name" value="P-loop containing nucleoside triphosphate hydrolases"/>
    <property type="match status" value="1"/>
</dbReference>
<dbReference type="GO" id="GO:0005524">
    <property type="term" value="F:ATP binding"/>
    <property type="evidence" value="ECO:0007669"/>
    <property type="project" value="UniProtKB-KW"/>
</dbReference>
<keyword evidence="2" id="KW-0539">Nucleus</keyword>
<accession>A0A3F2S3S1</accession>
<dbReference type="PANTHER" id="PTHR21297">
    <property type="entry name" value="DNA-DIRECTED RNA POLYMERASE II"/>
    <property type="match status" value="1"/>
</dbReference>
<evidence type="ECO:0000259" key="4">
    <source>
        <dbReference type="PROSITE" id="PS51194"/>
    </source>
</evidence>
<dbReference type="Proteomes" id="UP000277300">
    <property type="component" value="Unassembled WGS sequence"/>
</dbReference>
<dbReference type="InterPro" id="IPR001650">
    <property type="entry name" value="Helicase_C-like"/>
</dbReference>
<gene>
    <name evidence="5" type="ORF">BBJ29_002340</name>
    <name evidence="6" type="ORF">BBP00_00000157</name>
</gene>
<name>A0A3F2S3S1_9STRA</name>
<dbReference type="SMART" id="SM00490">
    <property type="entry name" value="HELICc"/>
    <property type="match status" value="1"/>
</dbReference>
<sequence length="389" mass="43685">MSANPQHVVDTEDAAELNLGDDFRNETCLSNAEVAVILEKQKSDYETQEKQLTNVFQKTYSYVQRFSGTKDPVANQASVTELREALMSLAFQREEEGEKVEYRLEEFEIACLSNLNPEEVEEAVALIPSLHKRFAEDEIEEILGIVSPVQAQTLPCMFQGRDVIALAPTGSGKTLCYILPILGLLEQGQATPGVEQYQGYRLQALRTFRAGYVDVLVATDLASRGLDLPGVDHVVLFDMPLTIEDYVHRCGRDDFSDDACLSNAEVAVILEKQKANYQEQRKLFTSVFKKTHAYVMRFTGTKDPVTNQASIMELREALMAVAFQHEENGQPVEHRLEEFEIACLSNLNPEEVEEAVALIPSLAKHLTDVEIEEIMAIISRTTARMFRVD</sequence>
<dbReference type="SUPFAM" id="SSF47819">
    <property type="entry name" value="HRDC-like"/>
    <property type="match status" value="2"/>
</dbReference>
<reference evidence="7 8" key="1">
    <citation type="submission" date="2018-07" db="EMBL/GenBank/DDBJ databases">
        <title>Genome sequencing of oomycete isolates from Chile give support for New Zealand origin for Phytophthora kernoviae and make available the first Nothophytophthora sp. genome.</title>
        <authorList>
            <person name="Studholme D.J."/>
            <person name="Sanfuentes E."/>
            <person name="Panda P."/>
            <person name="Hill R."/>
            <person name="Sambles C."/>
            <person name="Grant M."/>
            <person name="Williams N.M."/>
            <person name="Mcdougal R.L."/>
        </authorList>
    </citation>
    <scope>NUCLEOTIDE SEQUENCE [LARGE SCALE GENOMIC DNA]</scope>
    <source>
        <strain evidence="6">Chile6</strain>
        <strain evidence="5">Chile7</strain>
    </source>
</reference>